<dbReference type="AlphaFoldDB" id="A0A4R3MPW3"/>
<dbReference type="EMBL" id="SMAL01000001">
    <property type="protein sequence ID" value="TCT16824.1"/>
    <property type="molecule type" value="Genomic_DNA"/>
</dbReference>
<keyword evidence="3" id="KW-1185">Reference proteome</keyword>
<organism evidence="2 3">
    <name type="scientific">Natranaerovirga pectinivora</name>
    <dbReference type="NCBI Taxonomy" id="682400"/>
    <lineage>
        <taxon>Bacteria</taxon>
        <taxon>Bacillati</taxon>
        <taxon>Bacillota</taxon>
        <taxon>Clostridia</taxon>
        <taxon>Lachnospirales</taxon>
        <taxon>Natranaerovirgaceae</taxon>
        <taxon>Natranaerovirga</taxon>
    </lineage>
</organism>
<feature type="transmembrane region" description="Helical" evidence="1">
    <location>
        <begin position="67"/>
        <end position="87"/>
    </location>
</feature>
<keyword evidence="1" id="KW-0472">Membrane</keyword>
<dbReference type="RefSeq" id="WP_132249204.1">
    <property type="nucleotide sequence ID" value="NZ_SMAL01000001.1"/>
</dbReference>
<comment type="caution">
    <text evidence="2">The sequence shown here is derived from an EMBL/GenBank/DDBJ whole genome shotgun (WGS) entry which is preliminary data.</text>
</comment>
<name>A0A4R3MPW3_9FIRM</name>
<protein>
    <submittedName>
        <fullName evidence="2">Uncharacterized protein</fullName>
    </submittedName>
</protein>
<evidence type="ECO:0000313" key="2">
    <source>
        <dbReference type="EMBL" id="TCT16824.1"/>
    </source>
</evidence>
<evidence type="ECO:0000256" key="1">
    <source>
        <dbReference type="SAM" id="Phobius"/>
    </source>
</evidence>
<proteinExistence type="predicted"/>
<reference evidence="2 3" key="1">
    <citation type="submission" date="2019-03" db="EMBL/GenBank/DDBJ databases">
        <title>Genomic Encyclopedia of Type Strains, Phase IV (KMG-IV): sequencing the most valuable type-strain genomes for metagenomic binning, comparative biology and taxonomic classification.</title>
        <authorList>
            <person name="Goeker M."/>
        </authorList>
    </citation>
    <scope>NUCLEOTIDE SEQUENCE [LARGE SCALE GENOMIC DNA]</scope>
    <source>
        <strain evidence="2 3">DSM 24629</strain>
    </source>
</reference>
<evidence type="ECO:0000313" key="3">
    <source>
        <dbReference type="Proteomes" id="UP000294902"/>
    </source>
</evidence>
<dbReference type="OrthoDB" id="1948358at2"/>
<keyword evidence="1" id="KW-1133">Transmembrane helix</keyword>
<gene>
    <name evidence="2" type="ORF">EDC18_101120</name>
</gene>
<dbReference type="Proteomes" id="UP000294902">
    <property type="component" value="Unassembled WGS sequence"/>
</dbReference>
<accession>A0A4R3MPW3</accession>
<sequence length="471" mass="53668">MVCKGCNEDISNEVSYCPKCGEEVSKTIEENIAMSSIFDNSQEIVEGDHALGTDNAQENNKKFKKSITSIVFACLFIVAITIVGVFGRDLLIRKDPIDILMASNLKVANADQIEVTNIVQINDFELGNLMYDYSQMELLVMNMLKDIQIRSHQKIDYSGNKMEVDLIVALRNNDLLSVNLYLDNTGVAFQVPTLYEKQFYITWDTLSYMIKDETGMQLTLDQYISTVFDIKNTKSIKNFKGDTYSNVIKDVLENLLIVTKGESIEINNKTIKGDKYTLDLDYNQIMALSISLLEIAIEDEQIIVIIEDIMNRFIDVLEDTGDINYLPIDRDSLNNIREIGNELKIIQEMYSPDLLNLYFDSQLVDDLPGINYLYDFYIKGNDLKAISLLSTISVENPYDGSYIFLEIESLTNIESINKNINFSGIDKVNGHNISELTDEDMENIMFEVQMKLFSLLLINPSLQEIMGELIF</sequence>
<keyword evidence="1" id="KW-0812">Transmembrane</keyword>